<reference evidence="1 2" key="1">
    <citation type="submission" date="2020-01" db="EMBL/GenBank/DDBJ databases">
        <title>Jiella pacifica sp. nov.</title>
        <authorList>
            <person name="Xue Z."/>
            <person name="Zhu S."/>
            <person name="Chen J."/>
            <person name="Yang J."/>
        </authorList>
    </citation>
    <scope>NUCLEOTIDE SEQUENCE [LARGE SCALE GENOMIC DNA]</scope>
    <source>
        <strain evidence="1 2">40Bstr34</strain>
    </source>
</reference>
<proteinExistence type="predicted"/>
<dbReference type="EMBL" id="JAAAMG010000004">
    <property type="protein sequence ID" value="NDW04047.1"/>
    <property type="molecule type" value="Genomic_DNA"/>
</dbReference>
<accession>A0A6N9SYE8</accession>
<sequence>MAEIDTVKVASLMGRIDEELAQVGPAPSIRDYDGWRTHQGAYRKIIDGLVAEEGAAYRAGSGDGYRLAMAGIATTCTGGDAGLLRNWVNAASRRLAAMRAAPASSDGGAA</sequence>
<comment type="caution">
    <text evidence="1">The sequence shown here is derived from an EMBL/GenBank/DDBJ whole genome shotgun (WGS) entry which is preliminary data.</text>
</comment>
<name>A0A6N9SYE8_9HYPH</name>
<dbReference type="AlphaFoldDB" id="A0A6N9SYE8"/>
<gene>
    <name evidence="1" type="ORF">GTK09_06350</name>
</gene>
<organism evidence="1 2">
    <name type="scientific">Jiella pacifica</name>
    <dbReference type="NCBI Taxonomy" id="2696469"/>
    <lineage>
        <taxon>Bacteria</taxon>
        <taxon>Pseudomonadati</taxon>
        <taxon>Pseudomonadota</taxon>
        <taxon>Alphaproteobacteria</taxon>
        <taxon>Hyphomicrobiales</taxon>
        <taxon>Aurantimonadaceae</taxon>
        <taxon>Jiella</taxon>
    </lineage>
</organism>
<evidence type="ECO:0000313" key="2">
    <source>
        <dbReference type="Proteomes" id="UP000469011"/>
    </source>
</evidence>
<keyword evidence="2" id="KW-1185">Reference proteome</keyword>
<evidence type="ECO:0000313" key="1">
    <source>
        <dbReference type="EMBL" id="NDW04047.1"/>
    </source>
</evidence>
<dbReference type="Proteomes" id="UP000469011">
    <property type="component" value="Unassembled WGS sequence"/>
</dbReference>
<protein>
    <submittedName>
        <fullName evidence="1">Uncharacterized protein</fullName>
    </submittedName>
</protein>
<dbReference type="RefSeq" id="WP_163462047.1">
    <property type="nucleotide sequence ID" value="NZ_JAAAMG010000004.1"/>
</dbReference>